<accession>A0ABQ5H953</accession>
<evidence type="ECO:0000313" key="1">
    <source>
        <dbReference type="EMBL" id="GJT84391.1"/>
    </source>
</evidence>
<sequence length="112" mass="12042">MYNYILIKGRARLGSGGVPLPLETKVKGSILTPCKAGGLFLPLVEPEVTSLPLVGVGLFTSQPPHTPWKTNYNMHSMGKTIAEPHAMLKLAEKCIYKKAFDPAVLAIIGGKI</sequence>
<reference evidence="1" key="2">
    <citation type="submission" date="2022-01" db="EMBL/GenBank/DDBJ databases">
        <authorList>
            <person name="Yamashiro T."/>
            <person name="Shiraishi A."/>
            <person name="Satake H."/>
            <person name="Nakayama K."/>
        </authorList>
    </citation>
    <scope>NUCLEOTIDE SEQUENCE</scope>
</reference>
<proteinExistence type="predicted"/>
<reference evidence="1" key="1">
    <citation type="journal article" date="2022" name="Int. J. Mol. Sci.">
        <title>Draft Genome of Tanacetum Coccineum: Genomic Comparison of Closely Related Tanacetum-Family Plants.</title>
        <authorList>
            <person name="Yamashiro T."/>
            <person name="Shiraishi A."/>
            <person name="Nakayama K."/>
            <person name="Satake H."/>
        </authorList>
    </citation>
    <scope>NUCLEOTIDE SEQUENCE</scope>
</reference>
<keyword evidence="2" id="KW-1185">Reference proteome</keyword>
<comment type="caution">
    <text evidence="1">The sequence shown here is derived from an EMBL/GenBank/DDBJ whole genome shotgun (WGS) entry which is preliminary data.</text>
</comment>
<organism evidence="1 2">
    <name type="scientific">Tanacetum coccineum</name>
    <dbReference type="NCBI Taxonomy" id="301880"/>
    <lineage>
        <taxon>Eukaryota</taxon>
        <taxon>Viridiplantae</taxon>
        <taxon>Streptophyta</taxon>
        <taxon>Embryophyta</taxon>
        <taxon>Tracheophyta</taxon>
        <taxon>Spermatophyta</taxon>
        <taxon>Magnoliopsida</taxon>
        <taxon>eudicotyledons</taxon>
        <taxon>Gunneridae</taxon>
        <taxon>Pentapetalae</taxon>
        <taxon>asterids</taxon>
        <taxon>campanulids</taxon>
        <taxon>Asterales</taxon>
        <taxon>Asteraceae</taxon>
        <taxon>Asteroideae</taxon>
        <taxon>Anthemideae</taxon>
        <taxon>Anthemidinae</taxon>
        <taxon>Tanacetum</taxon>
    </lineage>
</organism>
<name>A0ABQ5H953_9ASTR</name>
<dbReference type="EMBL" id="BQNB010019353">
    <property type="protein sequence ID" value="GJT84391.1"/>
    <property type="molecule type" value="Genomic_DNA"/>
</dbReference>
<gene>
    <name evidence="1" type="ORF">Tco_1058733</name>
</gene>
<evidence type="ECO:0000313" key="2">
    <source>
        <dbReference type="Proteomes" id="UP001151760"/>
    </source>
</evidence>
<dbReference type="Proteomes" id="UP001151760">
    <property type="component" value="Unassembled WGS sequence"/>
</dbReference>
<protein>
    <submittedName>
        <fullName evidence="1">Uncharacterized protein</fullName>
    </submittedName>
</protein>